<dbReference type="GO" id="GO:0005886">
    <property type="term" value="C:plasma membrane"/>
    <property type="evidence" value="ECO:0007669"/>
    <property type="project" value="InterPro"/>
</dbReference>
<evidence type="ECO:0000256" key="8">
    <source>
        <dbReference type="ARBA" id="ARBA00023209"/>
    </source>
</evidence>
<keyword evidence="9" id="KW-1208">Phospholipid metabolism</keyword>
<dbReference type="Pfam" id="PF02660">
    <property type="entry name" value="G3P_acyltransf"/>
    <property type="match status" value="1"/>
</dbReference>
<feature type="transmembrane region" description="Helical" evidence="10">
    <location>
        <begin position="114"/>
        <end position="138"/>
    </location>
</feature>
<keyword evidence="5 10" id="KW-1133">Transmembrane helix</keyword>
<sequence length="216" mass="23337">MIELVILLLASYMTGSFPTSVVVTRVTKNIDIRGHGSGNAGATNVFRVLGWKYALFVLVFDIFKGWLPTAVYATKIFQQLPVPDQGLVQILCGFAAVFGHIFPIFAGLKGGKGVGSLIGVLLALFPLAFPLCLLVGVAVITTTGYVSLGSISAAIALPIIILILPRLGLISPNLSLVVFSLLVPWVIIYTHRSNISRIRNGTENRFEKAIIFRKKN</sequence>
<feature type="transmembrane region" description="Helical" evidence="10">
    <location>
        <begin position="170"/>
        <end position="189"/>
    </location>
</feature>
<keyword evidence="7 10" id="KW-0472">Membrane</keyword>
<keyword evidence="6" id="KW-0443">Lipid metabolism</keyword>
<evidence type="ECO:0000313" key="11">
    <source>
        <dbReference type="EMBL" id="CUV09742.1"/>
    </source>
</evidence>
<keyword evidence="8" id="KW-0594">Phospholipid biosynthesis</keyword>
<dbReference type="GO" id="GO:0043772">
    <property type="term" value="F:acyl-phosphate glycerol-3-phosphate acyltransferase activity"/>
    <property type="evidence" value="ECO:0007669"/>
    <property type="project" value="InterPro"/>
</dbReference>
<dbReference type="PANTHER" id="PTHR30309">
    <property type="entry name" value="INNER MEMBRANE PROTEIN YGIH"/>
    <property type="match status" value="1"/>
</dbReference>
<gene>
    <name evidence="11" type="ORF">MGWOODY_Mmi1440</name>
</gene>
<dbReference type="EMBL" id="FAXC01000292">
    <property type="protein sequence ID" value="CUV09742.1"/>
    <property type="molecule type" value="Genomic_DNA"/>
</dbReference>
<keyword evidence="3 11" id="KW-0808">Transferase</keyword>
<keyword evidence="11" id="KW-0012">Acyltransferase</keyword>
<keyword evidence="4 10" id="KW-0812">Transmembrane</keyword>
<accession>A0A160VH32</accession>
<evidence type="ECO:0000256" key="5">
    <source>
        <dbReference type="ARBA" id="ARBA00022989"/>
    </source>
</evidence>
<evidence type="ECO:0000256" key="7">
    <source>
        <dbReference type="ARBA" id="ARBA00023136"/>
    </source>
</evidence>
<dbReference type="PANTHER" id="PTHR30309:SF0">
    <property type="entry name" value="GLYCEROL-3-PHOSPHATE ACYLTRANSFERASE-RELATED"/>
    <property type="match status" value="1"/>
</dbReference>
<evidence type="ECO:0000256" key="4">
    <source>
        <dbReference type="ARBA" id="ARBA00022692"/>
    </source>
</evidence>
<reference evidence="11" key="1">
    <citation type="submission" date="2015-10" db="EMBL/GenBank/DDBJ databases">
        <authorList>
            <person name="Gilbert D.G."/>
        </authorList>
    </citation>
    <scope>NUCLEOTIDE SEQUENCE</scope>
</reference>
<organism evidence="11">
    <name type="scientific">hydrothermal vent metagenome</name>
    <dbReference type="NCBI Taxonomy" id="652676"/>
    <lineage>
        <taxon>unclassified sequences</taxon>
        <taxon>metagenomes</taxon>
        <taxon>ecological metagenomes</taxon>
    </lineage>
</organism>
<evidence type="ECO:0000256" key="6">
    <source>
        <dbReference type="ARBA" id="ARBA00023098"/>
    </source>
</evidence>
<evidence type="ECO:0000256" key="9">
    <source>
        <dbReference type="ARBA" id="ARBA00023264"/>
    </source>
</evidence>
<feature type="transmembrane region" description="Helical" evidence="10">
    <location>
        <begin position="86"/>
        <end position="108"/>
    </location>
</feature>
<feature type="transmembrane region" description="Helical" evidence="10">
    <location>
        <begin position="145"/>
        <end position="164"/>
    </location>
</feature>
<dbReference type="SMART" id="SM01207">
    <property type="entry name" value="G3P_acyltransf"/>
    <property type="match status" value="1"/>
</dbReference>
<evidence type="ECO:0000256" key="3">
    <source>
        <dbReference type="ARBA" id="ARBA00022679"/>
    </source>
</evidence>
<evidence type="ECO:0000256" key="2">
    <source>
        <dbReference type="ARBA" id="ARBA00022516"/>
    </source>
</evidence>
<keyword evidence="2" id="KW-0444">Lipid biosynthesis</keyword>
<name>A0A160VH32_9ZZZZ</name>
<evidence type="ECO:0000256" key="10">
    <source>
        <dbReference type="SAM" id="Phobius"/>
    </source>
</evidence>
<dbReference type="HAMAP" id="MF_01043">
    <property type="entry name" value="PlsY"/>
    <property type="match status" value="1"/>
</dbReference>
<keyword evidence="1" id="KW-1003">Cell membrane</keyword>
<dbReference type="GO" id="GO:0008654">
    <property type="term" value="P:phospholipid biosynthetic process"/>
    <property type="evidence" value="ECO:0007669"/>
    <property type="project" value="UniProtKB-KW"/>
</dbReference>
<dbReference type="NCBIfam" id="TIGR00023">
    <property type="entry name" value="glycerol-3-phosphate 1-O-acyltransferase PlsY"/>
    <property type="match status" value="1"/>
</dbReference>
<feature type="transmembrane region" description="Helical" evidence="10">
    <location>
        <begin position="53"/>
        <end position="74"/>
    </location>
</feature>
<evidence type="ECO:0000256" key="1">
    <source>
        <dbReference type="ARBA" id="ARBA00022475"/>
    </source>
</evidence>
<protein>
    <submittedName>
        <fullName evidence="11">Acyl-phosphate:glycerol-3-phosphate O-acyltransferase PlsY</fullName>
    </submittedName>
</protein>
<proteinExistence type="inferred from homology"/>
<dbReference type="InterPro" id="IPR003811">
    <property type="entry name" value="G3P_acylTferase_PlsY"/>
</dbReference>
<dbReference type="AlphaFoldDB" id="A0A160VH32"/>